<dbReference type="InterPro" id="IPR050380">
    <property type="entry name" value="Immune_Resp_Modulators"/>
</dbReference>
<keyword evidence="3" id="KW-0472">Membrane</keyword>
<feature type="domain" description="Ig-like" evidence="4">
    <location>
        <begin position="991"/>
        <end position="1094"/>
    </location>
</feature>
<dbReference type="Pfam" id="PF07654">
    <property type="entry name" value="C1-set"/>
    <property type="match status" value="20"/>
</dbReference>
<dbReference type="InterPro" id="IPR003597">
    <property type="entry name" value="Ig_C1-set"/>
</dbReference>
<evidence type="ECO:0000256" key="3">
    <source>
        <dbReference type="SAM" id="Phobius"/>
    </source>
</evidence>
<dbReference type="InterPro" id="IPR036179">
    <property type="entry name" value="Ig-like_dom_sf"/>
</dbReference>
<evidence type="ECO:0000256" key="2">
    <source>
        <dbReference type="SAM" id="MobiDB-lite"/>
    </source>
</evidence>
<feature type="domain" description="Ig-like" evidence="4">
    <location>
        <begin position="77"/>
        <end position="172"/>
    </location>
</feature>
<protein>
    <submittedName>
        <fullName evidence="6">Uncharacterized protein isoform X1</fullName>
    </submittedName>
</protein>
<evidence type="ECO:0000256" key="1">
    <source>
        <dbReference type="ARBA" id="ARBA00023319"/>
    </source>
</evidence>
<proteinExistence type="predicted"/>
<feature type="domain" description="Ig-like" evidence="4">
    <location>
        <begin position="1813"/>
        <end position="1916"/>
    </location>
</feature>
<feature type="domain" description="Ig-like" evidence="4">
    <location>
        <begin position="1294"/>
        <end position="1397"/>
    </location>
</feature>
<accession>A0ABM3EY48</accession>
<dbReference type="CDD" id="cd00098">
    <property type="entry name" value="IgC1"/>
    <property type="match status" value="4"/>
</dbReference>
<dbReference type="SUPFAM" id="SSF48726">
    <property type="entry name" value="Immunoglobulin"/>
    <property type="match status" value="21"/>
</dbReference>
<feature type="domain" description="Ig-like" evidence="4">
    <location>
        <begin position="505"/>
        <end position="583"/>
    </location>
</feature>
<dbReference type="PROSITE" id="PS00290">
    <property type="entry name" value="IG_MHC"/>
    <property type="match status" value="1"/>
</dbReference>
<dbReference type="Proteomes" id="UP001652741">
    <property type="component" value="Chromosome ssa06"/>
</dbReference>
<sequence>MGWINTNIGAAGYAKTLEGRIELTKDSSVSMTHLKLSGLKAEDSAVYYCAPWGCYAAFDYWGQGTIVTVSLASSTAPTLFPLAQCGSGTGDMMTLGCIATGFTPASLTFKWNEQGGNSLTDFVQYPAVQTSGSYMGVSQLRVKRADWDSKIFECAVEHSAGSKTVPVKKQVQRVIPPNITLYPLWEELEGGSKVGLLCILSEFYPDKLSVEWLLDDKTVTTYPVQRKLQSVEGEEKTFSLNSQLELDQSQWTQGSEVTCKAIHNAAQGPHPGTTVSRTISICSAFPSSTPSLHLETPRFRTVMTQTEVTATCVVHSAYDAKVSWHLDGKDPTSRTPVNQASSTTQSISSNLTLPSSQWKTLNTITCRAEHRCFNPTQRTSNVNGTAVTSTPTVLIRRSLPDLLDGDSAVLECAITQLSSSDLYVTFQANGVDFPEKQYVDLPASKDHHSLTRRFSIPTSHWKKENTFTCKVNQGYSNSWVSNSTGTLFGELSMELLLVPNEEMSGSGTQKLMCSGRGFNPQIKWLSGSKQRSAADNERRMREDGHVAVTSHITVTQQEWNEGKDFICEVIDKDLQKTVRKSTSLCTAFPSSTPSLHLETPRFRTVMTQTEVTATCVVHSAYDAKVSWLLDGKDPTSRTPVNQASSTTQSISSNLTLPSSQWKTLNTITCRAEHRCFNPTQRTSNVNGPAVTSTPTVLIRRSLPDLLDGDSAVLECAITQLSSSDLYVTFQANGVDFPEKQYVDLPASKDPHSLTRRFSIPTSHWKKENTFTCKVNQGYSNSWVSNSTGTLFGELSMELLLVPNEEMSGSGTQKLMCSGRGFNPQIKWLSGSKQRSAADNERRMREDGHVAVTSHITVTQQEWNEGKDFICEVIDKDLQKTVRKSTSLCTAFPSSTPSLHLETPRFRTVMTQTEVTATCVVHSAYDAKVSWLLDGKDPTSRTPVNQASSTTQSISSNLTLPSSQWKTLNTITCRAEHRCFNPTQRTSNVNGPAVTSTPTVLIRRSLPDLLDGDSAVLECAITQLSSSDLYVTFQANGVDFPEKQYVDLPASKDPHSLTRRFSIPTSHWKKENTFTCKVNQGYSNSWVSNSTGTLFGELSMELLLVPNEEMSGSGTQKLMCSGRGFNPQIKWLSGSKQRSAADNERRMREDGHVAVTSHITVTQQEWNEGKDFICEVIDKDLQKTVRKSTSLCTAFPSSTPSLHLETPRFRTVMTQTEVTATCVVHSAYDAKVSWLLDGKDPTSRTPVNQASSTTQSISSNLTLPSSQWKTLNTITCRAEHRCFNPTQRTSNVNGPAVTSTPTVLIRRSLPDLLDGDSAVLECAITQLSSSDLYVTFQANGVDFPEKQYVDLPASKDPHSLTRRFSIPTSHWKKENTFTCKVNQGYSNSWVSNSTGTLFGELSMELLLVPNEEMSGSGTQKLMCSGRGFNPQIKWLSGSKQRSAADNERRMREDGHVAVTSHITVTQQEWNEGKDFICEVIDKDLQKTVRKSTSLCTAFPSSTPSLHLETPRFRTVMTQTEVTATCVVHSAYDAKVSWLLDGKDPTSRTPVNQASSTTQSISSNLTLPSSQWKTLNTITCRAEHRCFNPTQRTSNVNGPAVTSTPTVLIRRSLPDLLDGDSAVLECAITQLSSSDLYVTFQANGVDFPEKQYVDLPASKDPHSLTRRFSIPTSHWKKENTFTCKVNQGYSNSWVSNSTGTLFGELSMELLLVPNEEMSGSGTQKLMCSGRGFNPQIKWLSVSAAAYEIRSKQRSAADNERRMREDGHVAVTSHITVTQQEWNQGKDFTCEVIDKYLQKEDLQKVRMSINICAVTPISSQKVAVYLQGPTLQELRTDGQVPVTCLLVGPSLGDFSVSWKVDGFVASQGGVTRAPKDHSNGTQTEQIMFNVSARDWHAHKLVSCEVKHRCSSQAQVEHITKCRDPKPPSIKIVRPSVSDLWGSNNATLLCLVSGFFPSDVIVNWEKAGSRLPFSRYSSIPSVLYAGSSTYSMNSRLIVPRSEWDHNSNYSCAVRHESSERPITSTIENVFGSVTPSAPTATLLQGPSELVCLVLGFSSSDINITWLLDNVTELWNNNTSTTYRAPGGKFGIRSHLSLAHQDWTPGAVYTCRVTHTTQTLALNISKPVLLGVEGVFFDENRSDPILADTAEENWNMACIFLVLFLISLLYSITVTLVKTK</sequence>
<dbReference type="SMART" id="SM00409">
    <property type="entry name" value="IG"/>
    <property type="match status" value="10"/>
</dbReference>
<dbReference type="InterPro" id="IPR007110">
    <property type="entry name" value="Ig-like_dom"/>
</dbReference>
<gene>
    <name evidence="6" type="primary">LOC106606764</name>
</gene>
<dbReference type="SMART" id="SM00407">
    <property type="entry name" value="IGc1"/>
    <property type="match status" value="15"/>
</dbReference>
<feature type="domain" description="Ig-like" evidence="4">
    <location>
        <begin position="1111"/>
        <end position="1189"/>
    </location>
</feature>
<feature type="domain" description="Ig-like" evidence="4">
    <location>
        <begin position="896"/>
        <end position="989"/>
    </location>
</feature>
<feature type="domain" description="Ig-like" evidence="4">
    <location>
        <begin position="593"/>
        <end position="686"/>
    </location>
</feature>
<keyword evidence="3" id="KW-0812">Transmembrane</keyword>
<feature type="domain" description="Ig-like" evidence="4">
    <location>
        <begin position="1717"/>
        <end position="1807"/>
    </location>
</feature>
<name>A0ABM3EY48_SALSA</name>
<evidence type="ECO:0000259" key="4">
    <source>
        <dbReference type="PROSITE" id="PS50835"/>
    </source>
</evidence>
<feature type="transmembrane region" description="Helical" evidence="3">
    <location>
        <begin position="2149"/>
        <end position="2172"/>
    </location>
</feature>
<feature type="compositionally biased region" description="Polar residues" evidence="2">
    <location>
        <begin position="333"/>
        <end position="348"/>
    </location>
</feature>
<dbReference type="PANTHER" id="PTHR23411">
    <property type="entry name" value="TAPASIN"/>
    <property type="match status" value="1"/>
</dbReference>
<reference evidence="6" key="1">
    <citation type="submission" date="2025-08" db="UniProtKB">
        <authorList>
            <consortium name="RefSeq"/>
        </authorList>
    </citation>
    <scope>IDENTIFICATION</scope>
</reference>
<dbReference type="InterPro" id="IPR003006">
    <property type="entry name" value="Ig/MHC_CS"/>
</dbReference>
<feature type="domain" description="Ig-like" evidence="4">
    <location>
        <begin position="177"/>
        <end position="280"/>
    </location>
</feature>
<dbReference type="CDD" id="cd21819">
    <property type="entry name" value="IgC1_CH1_IgM"/>
    <property type="match status" value="1"/>
</dbReference>
<feature type="domain" description="Ig-like" evidence="4">
    <location>
        <begin position="1414"/>
        <end position="1492"/>
    </location>
</feature>
<dbReference type="InterPro" id="IPR013783">
    <property type="entry name" value="Ig-like_fold"/>
</dbReference>
<feature type="domain" description="Ig-like" evidence="4">
    <location>
        <begin position="808"/>
        <end position="886"/>
    </location>
</feature>
<feature type="domain" description="Ig-like" evidence="4">
    <location>
        <begin position="1502"/>
        <end position="1595"/>
    </location>
</feature>
<keyword evidence="1" id="KW-0393">Immunoglobulin domain</keyword>
<keyword evidence="5" id="KW-1185">Reference proteome</keyword>
<dbReference type="Gene3D" id="2.60.40.10">
    <property type="entry name" value="Immunoglobulins"/>
    <property type="match status" value="21"/>
</dbReference>
<dbReference type="RefSeq" id="XP_045575991.1">
    <property type="nucleotide sequence ID" value="XM_045720035.1"/>
</dbReference>
<feature type="domain" description="Ig-like" evidence="4">
    <location>
        <begin position="1597"/>
        <end position="1700"/>
    </location>
</feature>
<evidence type="ECO:0000313" key="5">
    <source>
        <dbReference type="Proteomes" id="UP001652741"/>
    </source>
</evidence>
<keyword evidence="3" id="KW-1133">Transmembrane helix</keyword>
<feature type="domain" description="Ig-like" evidence="4">
    <location>
        <begin position="1199"/>
        <end position="1292"/>
    </location>
</feature>
<feature type="region of interest" description="Disordered" evidence="2">
    <location>
        <begin position="326"/>
        <end position="348"/>
    </location>
</feature>
<feature type="domain" description="Ig-like" evidence="4">
    <location>
        <begin position="290"/>
        <end position="383"/>
    </location>
</feature>
<organism evidence="5 6">
    <name type="scientific">Salmo salar</name>
    <name type="common">Atlantic salmon</name>
    <dbReference type="NCBI Taxonomy" id="8030"/>
    <lineage>
        <taxon>Eukaryota</taxon>
        <taxon>Metazoa</taxon>
        <taxon>Chordata</taxon>
        <taxon>Craniata</taxon>
        <taxon>Vertebrata</taxon>
        <taxon>Euteleostomi</taxon>
        <taxon>Actinopterygii</taxon>
        <taxon>Neopterygii</taxon>
        <taxon>Teleostei</taxon>
        <taxon>Protacanthopterygii</taxon>
        <taxon>Salmoniformes</taxon>
        <taxon>Salmonidae</taxon>
        <taxon>Salmoninae</taxon>
        <taxon>Salmo</taxon>
    </lineage>
</organism>
<dbReference type="PROSITE" id="PS50835">
    <property type="entry name" value="IG_LIKE"/>
    <property type="match status" value="20"/>
</dbReference>
<feature type="domain" description="Ig-like" evidence="4">
    <location>
        <begin position="688"/>
        <end position="791"/>
    </location>
</feature>
<evidence type="ECO:0000313" key="6">
    <source>
        <dbReference type="RefSeq" id="XP_045575991.1"/>
    </source>
</evidence>
<dbReference type="InterPro" id="IPR003599">
    <property type="entry name" value="Ig_sub"/>
</dbReference>
<feature type="domain" description="Ig-like" evidence="4">
    <location>
        <begin position="391"/>
        <end position="488"/>
    </location>
</feature>
<feature type="domain" description="Ig-like" evidence="4">
    <location>
        <begin position="2031"/>
        <end position="2118"/>
    </location>
</feature>
<feature type="domain" description="Ig-like" evidence="4">
    <location>
        <begin position="1924"/>
        <end position="2019"/>
    </location>
</feature>